<comment type="caution">
    <text evidence="2">The sequence shown here is derived from an EMBL/GenBank/DDBJ whole genome shotgun (WGS) entry which is preliminary data.</text>
</comment>
<gene>
    <name evidence="2" type="ORF">ACFOZ7_22210</name>
</gene>
<feature type="compositionally biased region" description="Basic and acidic residues" evidence="1">
    <location>
        <begin position="51"/>
        <end position="66"/>
    </location>
</feature>
<organism evidence="2 3">
    <name type="scientific">Natribaculum luteum</name>
    <dbReference type="NCBI Taxonomy" id="1586232"/>
    <lineage>
        <taxon>Archaea</taxon>
        <taxon>Methanobacteriati</taxon>
        <taxon>Methanobacteriota</taxon>
        <taxon>Stenosarchaea group</taxon>
        <taxon>Halobacteria</taxon>
        <taxon>Halobacteriales</taxon>
        <taxon>Natrialbaceae</taxon>
        <taxon>Natribaculum</taxon>
    </lineage>
</organism>
<feature type="region of interest" description="Disordered" evidence="1">
    <location>
        <begin position="1"/>
        <end position="66"/>
    </location>
</feature>
<dbReference type="GeneID" id="71853396"/>
<reference evidence="2 3" key="1">
    <citation type="journal article" date="2014" name="Int. J. Syst. Evol. Microbiol.">
        <title>Complete genome sequence of Corynebacterium casei LMG S-19264T (=DSM 44701T), isolated from a smear-ripened cheese.</title>
        <authorList>
            <consortium name="US DOE Joint Genome Institute (JGI-PGF)"/>
            <person name="Walter F."/>
            <person name="Albersmeier A."/>
            <person name="Kalinowski J."/>
            <person name="Ruckert C."/>
        </authorList>
    </citation>
    <scope>NUCLEOTIDE SEQUENCE [LARGE SCALE GENOMIC DNA]</scope>
    <source>
        <strain evidence="2 3">IBRC-M 10912</strain>
    </source>
</reference>
<dbReference type="EMBL" id="JBHSDJ010000133">
    <property type="protein sequence ID" value="MFC4249611.1"/>
    <property type="molecule type" value="Genomic_DNA"/>
</dbReference>
<proteinExistence type="predicted"/>
<dbReference type="Proteomes" id="UP001595821">
    <property type="component" value="Unassembled WGS sequence"/>
</dbReference>
<feature type="compositionally biased region" description="Basic and acidic residues" evidence="1">
    <location>
        <begin position="24"/>
        <end position="37"/>
    </location>
</feature>
<evidence type="ECO:0000313" key="3">
    <source>
        <dbReference type="Proteomes" id="UP001595821"/>
    </source>
</evidence>
<accession>A0ABD5P5Y9</accession>
<evidence type="ECO:0000313" key="2">
    <source>
        <dbReference type="EMBL" id="MFC4249611.1"/>
    </source>
</evidence>
<protein>
    <submittedName>
        <fullName evidence="2">Uncharacterized protein</fullName>
    </submittedName>
</protein>
<feature type="compositionally biased region" description="Low complexity" evidence="1">
    <location>
        <begin position="1"/>
        <end position="17"/>
    </location>
</feature>
<sequence length="66" mass="7007">MARSTPTASATSASTTADAIGGDNHVDDNRIDSDCPRHLPVARAGPWRTTSEPRLDVVRGMSERTA</sequence>
<evidence type="ECO:0000256" key="1">
    <source>
        <dbReference type="SAM" id="MobiDB-lite"/>
    </source>
</evidence>
<name>A0ABD5P5Y9_9EURY</name>
<dbReference type="RefSeq" id="WP_246973249.1">
    <property type="nucleotide sequence ID" value="NZ_CP095397.1"/>
</dbReference>
<dbReference type="AlphaFoldDB" id="A0ABD5P5Y9"/>